<dbReference type="Proteomes" id="UP000012153">
    <property type="component" value="Unassembled WGS sequence"/>
</dbReference>
<proteinExistence type="predicted"/>
<evidence type="ECO:0000313" key="1">
    <source>
        <dbReference type="EMBL" id="EMO40677.1"/>
    </source>
</evidence>
<accession>M6U6M5</accession>
<comment type="caution">
    <text evidence="1">The sequence shown here is derived from an EMBL/GenBank/DDBJ whole genome shotgun (WGS) entry which is preliminary data.</text>
</comment>
<dbReference type="EMBL" id="AHOP02000030">
    <property type="protein sequence ID" value="EMO40677.1"/>
    <property type="molecule type" value="Genomic_DNA"/>
</dbReference>
<gene>
    <name evidence="1" type="ORF">LEP1GSC186_4492</name>
</gene>
<dbReference type="AlphaFoldDB" id="M6U6M5"/>
<protein>
    <submittedName>
        <fullName evidence="1">Uncharacterized protein</fullName>
    </submittedName>
</protein>
<organism evidence="1 2">
    <name type="scientific">Leptospira noguchii serovar Autumnalis str. ZUN142</name>
    <dbReference type="NCBI Taxonomy" id="1085540"/>
    <lineage>
        <taxon>Bacteria</taxon>
        <taxon>Pseudomonadati</taxon>
        <taxon>Spirochaetota</taxon>
        <taxon>Spirochaetia</taxon>
        <taxon>Leptospirales</taxon>
        <taxon>Leptospiraceae</taxon>
        <taxon>Leptospira</taxon>
    </lineage>
</organism>
<evidence type="ECO:0000313" key="2">
    <source>
        <dbReference type="Proteomes" id="UP000012153"/>
    </source>
</evidence>
<name>M6U6M5_9LEPT</name>
<sequence length="39" mass="4366">MTNIDSLESLIFVPASVSQTNKLKPNDLNENISDFSVRQ</sequence>
<reference evidence="1 2" key="1">
    <citation type="submission" date="2013-01" db="EMBL/GenBank/DDBJ databases">
        <authorList>
            <person name="Harkins D.M."/>
            <person name="Durkin A.S."/>
            <person name="Brinkac L.M."/>
            <person name="Haft D.H."/>
            <person name="Selengut J.D."/>
            <person name="Sanka R."/>
            <person name="DePew J."/>
            <person name="Purushe J."/>
            <person name="Matthias M.A."/>
            <person name="Vinetz J.M."/>
            <person name="Sutton G.G."/>
            <person name="Nierman W.C."/>
            <person name="Fouts D.E."/>
        </authorList>
    </citation>
    <scope>NUCLEOTIDE SEQUENCE [LARGE SCALE GENOMIC DNA]</scope>
    <source>
        <strain evidence="1 2">ZUN142</strain>
    </source>
</reference>